<dbReference type="Proteomes" id="UP000270757">
    <property type="component" value="Unassembled WGS sequence"/>
</dbReference>
<dbReference type="GO" id="GO:0048471">
    <property type="term" value="C:perinuclear region of cytoplasm"/>
    <property type="evidence" value="ECO:0007669"/>
    <property type="project" value="TreeGrafter"/>
</dbReference>
<dbReference type="InterPro" id="IPR032675">
    <property type="entry name" value="LRR_dom_sf"/>
</dbReference>
<dbReference type="GO" id="GO:0005096">
    <property type="term" value="F:GTPase activator activity"/>
    <property type="evidence" value="ECO:0007669"/>
    <property type="project" value="UniProtKB-KW"/>
</dbReference>
<dbReference type="EMBL" id="QZWB01000003">
    <property type="protein sequence ID" value="RJT48212.1"/>
    <property type="molecule type" value="Genomic_DNA"/>
</dbReference>
<dbReference type="GeneID" id="48947135"/>
<dbReference type="PANTHER" id="PTHR24113">
    <property type="entry name" value="RAN GTPASE-ACTIVATING PROTEIN 1"/>
    <property type="match status" value="1"/>
</dbReference>
<organism evidence="4 5">
    <name type="scientific">Legionella taurinensis</name>
    <dbReference type="NCBI Taxonomy" id="70611"/>
    <lineage>
        <taxon>Bacteria</taxon>
        <taxon>Pseudomonadati</taxon>
        <taxon>Pseudomonadota</taxon>
        <taxon>Gammaproteobacteria</taxon>
        <taxon>Legionellales</taxon>
        <taxon>Legionellaceae</taxon>
        <taxon>Legionella</taxon>
    </lineage>
</organism>
<dbReference type="RefSeq" id="WP_115300637.1">
    <property type="nucleotide sequence ID" value="NZ_CAAAIR010000002.1"/>
</dbReference>
<keyword evidence="3" id="KW-0677">Repeat</keyword>
<comment type="caution">
    <text evidence="4">The sequence shown here is derived from an EMBL/GenBank/DDBJ whole genome shotgun (WGS) entry which is preliminary data.</text>
</comment>
<dbReference type="InterPro" id="IPR027038">
    <property type="entry name" value="RanGap"/>
</dbReference>
<dbReference type="SUPFAM" id="SSF52047">
    <property type="entry name" value="RNI-like"/>
    <property type="match status" value="1"/>
</dbReference>
<evidence type="ECO:0000256" key="1">
    <source>
        <dbReference type="ARBA" id="ARBA00022468"/>
    </source>
</evidence>
<accession>A0A3A5LJH5</accession>
<keyword evidence="2" id="KW-0433">Leucine-rich repeat</keyword>
<dbReference type="Gene3D" id="3.80.10.10">
    <property type="entry name" value="Ribonuclease Inhibitor"/>
    <property type="match status" value="3"/>
</dbReference>
<dbReference type="GO" id="GO:0005829">
    <property type="term" value="C:cytosol"/>
    <property type="evidence" value="ECO:0007669"/>
    <property type="project" value="TreeGrafter"/>
</dbReference>
<evidence type="ECO:0000313" key="4">
    <source>
        <dbReference type="EMBL" id="RJT48212.1"/>
    </source>
</evidence>
<proteinExistence type="predicted"/>
<protein>
    <submittedName>
        <fullName evidence="4">Uncharacterized protein</fullName>
    </submittedName>
</protein>
<keyword evidence="1" id="KW-0343">GTPase activation</keyword>
<name>A0A3A5LJH5_9GAMM</name>
<dbReference type="PANTHER" id="PTHR24113:SF12">
    <property type="entry name" value="RAN GTPASE-ACTIVATING PROTEIN 1"/>
    <property type="match status" value="1"/>
</dbReference>
<dbReference type="AlphaFoldDB" id="A0A3A5LJH5"/>
<sequence>MHPFVAAQLDELKKGHFPKDYRIDLSYRALGDNEIEALAQVLNAPQNGETVTYNLSHNTFTAAGIDTLCHTLTTLTFSSPLVFDLSHNQLNDEALRCLAHALASGHFPPLITFKLGYNRFSADGAQFIAAALATGHCPTDLTLDFEGNRAFSEAAASHFAQSLESKRWPNRLTLSLKSTDMKDAGMTQVAEKLACGPEQLTLNVSFNGLTSKSMDTLAKTLPFAPNDLTLNLSSNSIRDGGVIVLAASFQANGYPLRQTLILDFNGLTDAGAQSLAATLTQARLEHRLSLSLAGNNLTSHSTTAFWHMLRRESCPPLALNFKNNQLALLSVKTLAITLSSAKIANGTVINLAKNKLKDSDLAALWPALTSETCPARLTLNFSENGLTGDTLKSLLESIEQFPTGLTLDLSNNRFSEEDKKALLDGLRKKWLPVGCRILLSNSPESPEQIELNQLTQASFQSALAFLTVLQGHAQDHVLSRLPVEIISTIFSDCVPHENPASVSKLHRLATHQLLGIYRKREQNKSGFFLTPKNTEPTGDGLVRSASLQLT</sequence>
<reference evidence="4 5" key="1">
    <citation type="submission" date="2018-09" db="EMBL/GenBank/DDBJ databases">
        <title>Draft genome sequences of Legionella taurinensis isolated from water samples.</title>
        <authorList>
            <person name="Chakeri A."/>
            <person name="Allerberger F."/>
            <person name="Kundi M."/>
            <person name="Ruppitsch W."/>
            <person name="Schmid D."/>
        </authorList>
    </citation>
    <scope>NUCLEOTIDE SEQUENCE [LARGE SCALE GENOMIC DNA]</scope>
    <source>
        <strain evidence="4 5">4570-18-6</strain>
    </source>
</reference>
<gene>
    <name evidence="4" type="ORF">D6J04_03695</name>
</gene>
<dbReference type="SMART" id="SM00368">
    <property type="entry name" value="LRR_RI"/>
    <property type="match status" value="6"/>
</dbReference>
<dbReference type="GO" id="GO:0006913">
    <property type="term" value="P:nucleocytoplasmic transport"/>
    <property type="evidence" value="ECO:0007669"/>
    <property type="project" value="TreeGrafter"/>
</dbReference>
<evidence type="ECO:0000256" key="3">
    <source>
        <dbReference type="ARBA" id="ARBA00022737"/>
    </source>
</evidence>
<dbReference type="Pfam" id="PF13516">
    <property type="entry name" value="LRR_6"/>
    <property type="match status" value="3"/>
</dbReference>
<evidence type="ECO:0000313" key="5">
    <source>
        <dbReference type="Proteomes" id="UP000270757"/>
    </source>
</evidence>
<evidence type="ECO:0000256" key="2">
    <source>
        <dbReference type="ARBA" id="ARBA00022614"/>
    </source>
</evidence>
<dbReference type="GO" id="GO:0031267">
    <property type="term" value="F:small GTPase binding"/>
    <property type="evidence" value="ECO:0007669"/>
    <property type="project" value="TreeGrafter"/>
</dbReference>
<dbReference type="InterPro" id="IPR001611">
    <property type="entry name" value="Leu-rich_rpt"/>
</dbReference>